<gene>
    <name evidence="2" type="ORF">SK128_025938</name>
</gene>
<feature type="non-terminal residue" evidence="2">
    <location>
        <position position="98"/>
    </location>
</feature>
<protein>
    <submittedName>
        <fullName evidence="2">Uncharacterized protein</fullName>
    </submittedName>
</protein>
<feature type="region of interest" description="Disordered" evidence="1">
    <location>
        <begin position="1"/>
        <end position="20"/>
    </location>
</feature>
<sequence>MLTSSSYAGALKKKPRSAEKNLVIVESADDSTGMTEKKGEVAKALEGVQITETRYSDKNTVMNFATTNEMNDAMTKLNAVDDLKVKHKQRRLVPKIMI</sequence>
<evidence type="ECO:0000313" key="3">
    <source>
        <dbReference type="Proteomes" id="UP001381693"/>
    </source>
</evidence>
<evidence type="ECO:0000313" key="2">
    <source>
        <dbReference type="EMBL" id="KAK7069386.1"/>
    </source>
</evidence>
<accession>A0AAN8WSB0</accession>
<dbReference type="EMBL" id="JAXCGZ010016619">
    <property type="protein sequence ID" value="KAK7069386.1"/>
    <property type="molecule type" value="Genomic_DNA"/>
</dbReference>
<dbReference type="Proteomes" id="UP001381693">
    <property type="component" value="Unassembled WGS sequence"/>
</dbReference>
<keyword evidence="3" id="KW-1185">Reference proteome</keyword>
<proteinExistence type="predicted"/>
<evidence type="ECO:0000256" key="1">
    <source>
        <dbReference type="SAM" id="MobiDB-lite"/>
    </source>
</evidence>
<comment type="caution">
    <text evidence="2">The sequence shown here is derived from an EMBL/GenBank/DDBJ whole genome shotgun (WGS) entry which is preliminary data.</text>
</comment>
<dbReference type="AlphaFoldDB" id="A0AAN8WSB0"/>
<name>A0AAN8WSB0_HALRR</name>
<organism evidence="2 3">
    <name type="scientific">Halocaridina rubra</name>
    <name type="common">Hawaiian red shrimp</name>
    <dbReference type="NCBI Taxonomy" id="373956"/>
    <lineage>
        <taxon>Eukaryota</taxon>
        <taxon>Metazoa</taxon>
        <taxon>Ecdysozoa</taxon>
        <taxon>Arthropoda</taxon>
        <taxon>Crustacea</taxon>
        <taxon>Multicrustacea</taxon>
        <taxon>Malacostraca</taxon>
        <taxon>Eumalacostraca</taxon>
        <taxon>Eucarida</taxon>
        <taxon>Decapoda</taxon>
        <taxon>Pleocyemata</taxon>
        <taxon>Caridea</taxon>
        <taxon>Atyoidea</taxon>
        <taxon>Atyidae</taxon>
        <taxon>Halocaridina</taxon>
    </lineage>
</organism>
<reference evidence="2 3" key="1">
    <citation type="submission" date="2023-11" db="EMBL/GenBank/DDBJ databases">
        <title>Halocaridina rubra genome assembly.</title>
        <authorList>
            <person name="Smith C."/>
        </authorList>
    </citation>
    <scope>NUCLEOTIDE SEQUENCE [LARGE SCALE GENOMIC DNA]</scope>
    <source>
        <strain evidence="2">EP-1</strain>
        <tissue evidence="2">Whole</tissue>
    </source>
</reference>